<accession>A0ACC1BVB6</accession>
<keyword evidence="2" id="KW-1185">Reference proteome</keyword>
<dbReference type="EMBL" id="CM047899">
    <property type="protein sequence ID" value="KAJ0103009.1"/>
    <property type="molecule type" value="Genomic_DNA"/>
</dbReference>
<dbReference type="Proteomes" id="UP001164250">
    <property type="component" value="Chromosome 3"/>
</dbReference>
<gene>
    <name evidence="1" type="ORF">Patl1_06412</name>
</gene>
<evidence type="ECO:0000313" key="1">
    <source>
        <dbReference type="EMBL" id="KAJ0103009.1"/>
    </source>
</evidence>
<proteinExistence type="predicted"/>
<organism evidence="1 2">
    <name type="scientific">Pistacia atlantica</name>
    <dbReference type="NCBI Taxonomy" id="434234"/>
    <lineage>
        <taxon>Eukaryota</taxon>
        <taxon>Viridiplantae</taxon>
        <taxon>Streptophyta</taxon>
        <taxon>Embryophyta</taxon>
        <taxon>Tracheophyta</taxon>
        <taxon>Spermatophyta</taxon>
        <taxon>Magnoliopsida</taxon>
        <taxon>eudicotyledons</taxon>
        <taxon>Gunneridae</taxon>
        <taxon>Pentapetalae</taxon>
        <taxon>rosids</taxon>
        <taxon>malvids</taxon>
        <taxon>Sapindales</taxon>
        <taxon>Anacardiaceae</taxon>
        <taxon>Pistacia</taxon>
    </lineage>
</organism>
<protein>
    <submittedName>
        <fullName evidence="1">Uncharacterized protein</fullName>
    </submittedName>
</protein>
<reference evidence="2" key="1">
    <citation type="journal article" date="2023" name="G3 (Bethesda)">
        <title>Genome assembly and association tests identify interacting loci associated with vigor, precocity, and sex in interspecific pistachio rootstocks.</title>
        <authorList>
            <person name="Palmer W."/>
            <person name="Jacygrad E."/>
            <person name="Sagayaradj S."/>
            <person name="Cavanaugh K."/>
            <person name="Han R."/>
            <person name="Bertier L."/>
            <person name="Beede B."/>
            <person name="Kafkas S."/>
            <person name="Golino D."/>
            <person name="Preece J."/>
            <person name="Michelmore R."/>
        </authorList>
    </citation>
    <scope>NUCLEOTIDE SEQUENCE [LARGE SCALE GENOMIC DNA]</scope>
</reference>
<sequence length="74" mass="8698">MGEIDLKAFQHACSLKFSDGEREEMSVKLCSSWQESLKNPHWHPFKRVIIKGKLQIKHVYHVLIKFLKIAGNHR</sequence>
<evidence type="ECO:0000313" key="2">
    <source>
        <dbReference type="Proteomes" id="UP001164250"/>
    </source>
</evidence>
<name>A0ACC1BVB6_9ROSI</name>
<comment type="caution">
    <text evidence="1">The sequence shown here is derived from an EMBL/GenBank/DDBJ whole genome shotgun (WGS) entry which is preliminary data.</text>
</comment>